<evidence type="ECO:0000313" key="1">
    <source>
        <dbReference type="EMBL" id="MDF0603325.1"/>
    </source>
</evidence>
<dbReference type="InterPro" id="IPR003477">
    <property type="entry name" value="PemK-like"/>
</dbReference>
<dbReference type="Pfam" id="PF02452">
    <property type="entry name" value="PemK_toxin"/>
    <property type="match status" value="1"/>
</dbReference>
<dbReference type="SUPFAM" id="SSF50118">
    <property type="entry name" value="Cell growth inhibitor/plasmid maintenance toxic component"/>
    <property type="match status" value="1"/>
</dbReference>
<dbReference type="Proteomes" id="UP001220964">
    <property type="component" value="Unassembled WGS sequence"/>
</dbReference>
<accession>A0AAE3TC61</accession>
<protein>
    <submittedName>
        <fullName evidence="1">Type II toxin-antitoxin system PemK/MazF family toxin</fullName>
    </submittedName>
</protein>
<evidence type="ECO:0000313" key="2">
    <source>
        <dbReference type="Proteomes" id="UP001220964"/>
    </source>
</evidence>
<keyword evidence="2" id="KW-1185">Reference proteome</keyword>
<organism evidence="1 2">
    <name type="scientific">Psychromarinibacter sediminicola</name>
    <dbReference type="NCBI Taxonomy" id="3033385"/>
    <lineage>
        <taxon>Bacteria</taxon>
        <taxon>Pseudomonadati</taxon>
        <taxon>Pseudomonadota</taxon>
        <taxon>Alphaproteobacteria</taxon>
        <taxon>Rhodobacterales</taxon>
        <taxon>Paracoccaceae</taxon>
        <taxon>Psychromarinibacter</taxon>
    </lineage>
</organism>
<dbReference type="RefSeq" id="WP_275569448.1">
    <property type="nucleotide sequence ID" value="NZ_JARGYC010000088.1"/>
</dbReference>
<dbReference type="AlphaFoldDB" id="A0AAE3TC61"/>
<name>A0AAE3TC61_9RHOB</name>
<reference evidence="1" key="1">
    <citation type="submission" date="2023-03" db="EMBL/GenBank/DDBJ databases">
        <title>Multiphase analysis and comparison of six strains from genera Psychromarinibacter, Lutimaribacter, and Maritimibacter, including a novel species: Psychromarinibacter sediminicola sp. nov.</title>
        <authorList>
            <person name="Wang Y.-H."/>
            <person name="Ye M.-Q."/>
            <person name="Du Z.-J."/>
        </authorList>
    </citation>
    <scope>NUCLEOTIDE SEQUENCE</scope>
    <source>
        <strain evidence="1">C21-152</strain>
    </source>
</reference>
<dbReference type="Gene3D" id="2.30.30.110">
    <property type="match status" value="1"/>
</dbReference>
<dbReference type="GO" id="GO:0003677">
    <property type="term" value="F:DNA binding"/>
    <property type="evidence" value="ECO:0007669"/>
    <property type="project" value="InterPro"/>
</dbReference>
<comment type="caution">
    <text evidence="1">The sequence shown here is derived from an EMBL/GenBank/DDBJ whole genome shotgun (WGS) entry which is preliminary data.</text>
</comment>
<dbReference type="InterPro" id="IPR011067">
    <property type="entry name" value="Plasmid_toxin/cell-grow_inhib"/>
</dbReference>
<proteinExistence type="predicted"/>
<sequence length="139" mass="15862">MAIREHPTIGTVVTCNFQSGFVAPEMVGRRPVVVISPKMKGRPGLCTIVALSTTPPDPVRQYHCQIDIRPRLPDPWRSEGVWVKGDMINAVGFHRLDLIRLGKDPYGKRRYLYEPLSDYNLERLPTDMNRLGIPIRPRD</sequence>
<gene>
    <name evidence="1" type="ORF">P1J78_21565</name>
</gene>
<dbReference type="EMBL" id="JARGYC010000088">
    <property type="protein sequence ID" value="MDF0603325.1"/>
    <property type="molecule type" value="Genomic_DNA"/>
</dbReference>